<dbReference type="AlphaFoldDB" id="A0A9Q1ENA1"/>
<feature type="domain" description="SEA" evidence="21">
    <location>
        <begin position="219"/>
        <end position="352"/>
    </location>
</feature>
<evidence type="ECO:0000256" key="11">
    <source>
        <dbReference type="ARBA" id="ARBA00023180"/>
    </source>
</evidence>
<keyword evidence="5" id="KW-0272">Extracellular matrix</keyword>
<feature type="region of interest" description="Disordered" evidence="18">
    <location>
        <begin position="154"/>
        <end position="184"/>
    </location>
</feature>
<keyword evidence="6" id="KW-0358">Heparin-binding</keyword>
<dbReference type="InterPro" id="IPR000082">
    <property type="entry name" value="SEA_dom"/>
</dbReference>
<dbReference type="Pfam" id="PF01390">
    <property type="entry name" value="SEA"/>
    <property type="match status" value="3"/>
</dbReference>
<evidence type="ECO:0000256" key="12">
    <source>
        <dbReference type="ARBA" id="ARBA00023273"/>
    </source>
</evidence>
<dbReference type="PROSITE" id="PS50026">
    <property type="entry name" value="EGF_3"/>
    <property type="match status" value="1"/>
</dbReference>
<evidence type="ECO:0000256" key="2">
    <source>
        <dbReference type="ARBA" id="ARBA00004504"/>
    </source>
</evidence>
<evidence type="ECO:0000256" key="7">
    <source>
        <dbReference type="ARBA" id="ARBA00022729"/>
    </source>
</evidence>
<feature type="domain" description="SEA" evidence="21">
    <location>
        <begin position="748"/>
        <end position="891"/>
    </location>
</feature>
<feature type="signal peptide" evidence="20">
    <location>
        <begin position="1"/>
        <end position="19"/>
    </location>
</feature>
<dbReference type="GO" id="GO:0033165">
    <property type="term" value="C:interphotoreceptor matrix"/>
    <property type="evidence" value="ECO:0007669"/>
    <property type="project" value="UniProtKB-SubCell"/>
</dbReference>
<dbReference type="Gene3D" id="3.30.70.960">
    <property type="entry name" value="SEA domain"/>
    <property type="match status" value="1"/>
</dbReference>
<keyword evidence="24" id="KW-1185">Reference proteome</keyword>
<evidence type="ECO:0000256" key="10">
    <source>
        <dbReference type="ARBA" id="ARBA00023170"/>
    </source>
</evidence>
<evidence type="ECO:0000256" key="18">
    <source>
        <dbReference type="SAM" id="MobiDB-lite"/>
    </source>
</evidence>
<evidence type="ECO:0000256" key="14">
    <source>
        <dbReference type="ARBA" id="ARBA00040753"/>
    </source>
</evidence>
<proteinExistence type="predicted"/>
<keyword evidence="19" id="KW-0812">Transmembrane</keyword>
<keyword evidence="7 20" id="KW-0732">Signal</keyword>
<dbReference type="PROSITE" id="PS50024">
    <property type="entry name" value="SEA"/>
    <property type="match status" value="2"/>
</dbReference>
<dbReference type="GO" id="GO:0001917">
    <property type="term" value="C:photoreceptor inner segment"/>
    <property type="evidence" value="ECO:0007669"/>
    <property type="project" value="UniProtKB-SubCell"/>
</dbReference>
<evidence type="ECO:0000259" key="21">
    <source>
        <dbReference type="PROSITE" id="PS50024"/>
    </source>
</evidence>
<keyword evidence="4" id="KW-0964">Secreted</keyword>
<feature type="compositionally biased region" description="Polar residues" evidence="18">
    <location>
        <begin position="491"/>
        <end position="524"/>
    </location>
</feature>
<evidence type="ECO:0000256" key="16">
    <source>
        <dbReference type="ARBA" id="ARBA00045407"/>
    </source>
</evidence>
<feature type="compositionally biased region" description="Basic and acidic residues" evidence="18">
    <location>
        <begin position="154"/>
        <end position="163"/>
    </location>
</feature>
<name>A0A9Q1ENA1_SYNKA</name>
<dbReference type="SUPFAM" id="SSF82671">
    <property type="entry name" value="SEA domain"/>
    <property type="match status" value="2"/>
</dbReference>
<sequence length="1143" mass="125363">MSLMGLFLPLFLFTLQSTAITDLHRPDPLSEVRNMHNKDLIKLLRTTKQTDNIKVAFELGRHRTRRSTFYQSGVKVCPQETIKEVMSSHRAYYKLRVCQEAVWEAFRVFLDRLPTNEEYQRWVLACQHETLCLDDLARNFSHSQEHIDMVHKRVFSPEDKQQESEGVTSEPGPSGEPNPEIVGPEESTTALAFPDPVPSDIISGTQGTDLPNIVPEMMVEEIVEFSITIVDPGYSELLKNPDTAQYNDLTRSLHDQMVLVFEKLPGFKEIRVLGFRSGEETVRYAVVFETDATGCSDYMDEIVDTAHVESEPKDTEFVSAGPSLKEMVAKALSEQTSLPVDIQSLSFEPDNLPQPTMLIAPEIAEELNIASPEPDTHNELTVATAQPVDEVEKPHISVPFAPVARENDLETLLDPTAIAEEEHVKEMSISEVGGISLSRDIAAEHDIVMLPSAIPNPEVEGTMPEAVTHIPMAVTSATSSFVDDVGMDTGTEPSSTTPPITASLTMAEQPPTSSEATLLPQSQPEGGADELVPVEDGHLSVDPEVAEPEGEIIVLHEPPATNEDERVPGVTSMPDSVAEVPSITETDSSEDSEGGADIVPLDDSPMLPDVTAIPSTDLDPTEAPLTESTLATVELARGHTTVAVTLAEFKMEAEEELVATEAIVMVTEHAVQDQEDQPPPISLWFPSGNEGTEGIMGDLDGESMESSGMQDYGSGYASETGDRPFETTPPPPLKYLTTPSMTTASKGKELVVFFSLRVTNMMFSDDLFNKSSPEYQSLENTFLELTQFSEPNDRPNPGASQRSESVKQRTLASIPLLPYLQSNLTGFKELEILNFRNGSVVVNSKMKFAKSVPYNITEAVHCVLEDFCNAASKRLDIEIDSRSLDIEPADRADPCKFLACNEFSQCVVNRWTKEAECLCDPGYSTEDGLPCQSVCSLMPDYCLNGGQCEIVPGHGATCRCPVGKYWHFHGERCSELVSLSLDPMLVVAGIVGSLILLFAIIGILVYVNKKCVGTRKTVTLIHTHSPFAFGSTTRLNPVFENDDGVLTQFTGSYCTSSTGAGSSGSSQQDTLHTIENTHLSVEIPGQLYTTRSDKLVPEMVDFHHCIPHNEAFIEQAMRPIQSMQYSHYWHGDYLTSTGLRAAS</sequence>
<evidence type="ECO:0000259" key="22">
    <source>
        <dbReference type="PROSITE" id="PS50026"/>
    </source>
</evidence>
<organism evidence="23 24">
    <name type="scientific">Synaphobranchus kaupii</name>
    <name type="common">Kaup's arrowtooth eel</name>
    <dbReference type="NCBI Taxonomy" id="118154"/>
    <lineage>
        <taxon>Eukaryota</taxon>
        <taxon>Metazoa</taxon>
        <taxon>Chordata</taxon>
        <taxon>Craniata</taxon>
        <taxon>Vertebrata</taxon>
        <taxon>Euteleostomi</taxon>
        <taxon>Actinopterygii</taxon>
        <taxon>Neopterygii</taxon>
        <taxon>Teleostei</taxon>
        <taxon>Anguilliformes</taxon>
        <taxon>Synaphobranchidae</taxon>
        <taxon>Synaphobranchus</taxon>
    </lineage>
</organism>
<keyword evidence="13" id="KW-0373">Hyaluronic acid</keyword>
<evidence type="ECO:0000256" key="4">
    <source>
        <dbReference type="ARBA" id="ARBA00022525"/>
    </source>
</evidence>
<evidence type="ECO:0000256" key="6">
    <source>
        <dbReference type="ARBA" id="ARBA00022674"/>
    </source>
</evidence>
<comment type="caution">
    <text evidence="17">Lacks conserved residue(s) required for the propagation of feature annotation.</text>
</comment>
<comment type="function">
    <text evidence="16">Chondroitin sulfate-, heparin- and hyaluronan-binding protein. May serve to form a basic macromolecular scaffold comprising the insoluble interphotoreceptor matrix.</text>
</comment>
<dbReference type="SMART" id="SM00200">
    <property type="entry name" value="SEA"/>
    <property type="match status" value="2"/>
</dbReference>
<evidence type="ECO:0000256" key="9">
    <source>
        <dbReference type="ARBA" id="ARBA00022981"/>
    </source>
</evidence>
<feature type="region of interest" description="Disordered" evidence="18">
    <location>
        <begin position="486"/>
        <end position="533"/>
    </location>
</feature>
<dbReference type="GO" id="GO:0007601">
    <property type="term" value="P:visual perception"/>
    <property type="evidence" value="ECO:0007669"/>
    <property type="project" value="InterPro"/>
</dbReference>
<feature type="compositionally biased region" description="Low complexity" evidence="18">
    <location>
        <begin position="169"/>
        <end position="180"/>
    </location>
</feature>
<dbReference type="PANTHER" id="PTHR12199">
    <property type="entry name" value="INTERPHOTORECEPTOR MATRIX PROTEOGLYCAN"/>
    <property type="match status" value="1"/>
</dbReference>
<dbReference type="InterPro" id="IPR036364">
    <property type="entry name" value="SEA_dom_sf"/>
</dbReference>
<dbReference type="InterPro" id="IPR039861">
    <property type="entry name" value="IMPG"/>
</dbReference>
<dbReference type="PANTHER" id="PTHR12199:SF3">
    <property type="entry name" value="INTERPHOTORECEPTOR MATRIX PROTEOGLYCAN 1"/>
    <property type="match status" value="1"/>
</dbReference>
<dbReference type="GO" id="GO:0008201">
    <property type="term" value="F:heparin binding"/>
    <property type="evidence" value="ECO:0007669"/>
    <property type="project" value="UniProtKB-KW"/>
</dbReference>
<evidence type="ECO:0000256" key="13">
    <source>
        <dbReference type="ARBA" id="ARBA00023290"/>
    </source>
</evidence>
<keyword evidence="9" id="KW-0730">Sialic acid</keyword>
<keyword evidence="12" id="KW-0966">Cell projection</keyword>
<protein>
    <recommendedName>
        <fullName evidence="14">Interphotoreceptor matrix proteoglycan 1</fullName>
    </recommendedName>
    <alternativeName>
        <fullName evidence="15">Sialoprotein associated with cones and rods</fullName>
    </alternativeName>
</protein>
<dbReference type="InterPro" id="IPR000742">
    <property type="entry name" value="EGF"/>
</dbReference>
<dbReference type="GO" id="GO:0005540">
    <property type="term" value="F:hyaluronic acid binding"/>
    <property type="evidence" value="ECO:0007669"/>
    <property type="project" value="UniProtKB-KW"/>
</dbReference>
<feature type="chain" id="PRO_5040228279" description="Interphotoreceptor matrix proteoglycan 1" evidence="20">
    <location>
        <begin position="20"/>
        <end position="1143"/>
    </location>
</feature>
<dbReference type="Pfam" id="PF00008">
    <property type="entry name" value="EGF"/>
    <property type="match status" value="1"/>
</dbReference>
<evidence type="ECO:0000256" key="1">
    <source>
        <dbReference type="ARBA" id="ARBA00004437"/>
    </source>
</evidence>
<comment type="subcellular location">
    <subcellularLocation>
        <location evidence="2">Cell projection</location>
        <location evidence="2">Cilium</location>
        <location evidence="2">Photoreceptor outer segment</location>
    </subcellularLocation>
    <subcellularLocation>
        <location evidence="1">Photoreceptor inner segment</location>
    </subcellularLocation>
    <subcellularLocation>
        <location evidence="3">Secreted</location>
        <location evidence="3">Extracellular space</location>
        <location evidence="3">Extracellular matrix</location>
        <location evidence="3">Interphotoreceptor matrix</location>
    </subcellularLocation>
</comment>
<evidence type="ECO:0000256" key="19">
    <source>
        <dbReference type="SAM" id="Phobius"/>
    </source>
</evidence>
<feature type="region of interest" description="Disordered" evidence="18">
    <location>
        <begin position="715"/>
        <end position="740"/>
    </location>
</feature>
<feature type="region of interest" description="Disordered" evidence="18">
    <location>
        <begin position="558"/>
        <end position="623"/>
    </location>
</feature>
<dbReference type="Proteomes" id="UP001152622">
    <property type="component" value="Chromosome 15"/>
</dbReference>
<dbReference type="CDD" id="cd00054">
    <property type="entry name" value="EGF_CA"/>
    <property type="match status" value="1"/>
</dbReference>
<evidence type="ECO:0000256" key="20">
    <source>
        <dbReference type="SAM" id="SignalP"/>
    </source>
</evidence>
<evidence type="ECO:0000256" key="15">
    <source>
        <dbReference type="ARBA" id="ARBA00042018"/>
    </source>
</evidence>
<feature type="domain" description="EGF-like" evidence="22">
    <location>
        <begin position="932"/>
        <end position="974"/>
    </location>
</feature>
<keyword evidence="17" id="KW-0245">EGF-like domain</keyword>
<evidence type="ECO:0000256" key="5">
    <source>
        <dbReference type="ARBA" id="ARBA00022530"/>
    </source>
</evidence>
<dbReference type="EMBL" id="JAINUF010000015">
    <property type="protein sequence ID" value="KAJ8341959.1"/>
    <property type="molecule type" value="Genomic_DNA"/>
</dbReference>
<evidence type="ECO:0000313" key="23">
    <source>
        <dbReference type="EMBL" id="KAJ8341959.1"/>
    </source>
</evidence>
<evidence type="ECO:0000256" key="8">
    <source>
        <dbReference type="ARBA" id="ARBA00022737"/>
    </source>
</evidence>
<evidence type="ECO:0000256" key="17">
    <source>
        <dbReference type="PROSITE-ProRule" id="PRU00076"/>
    </source>
</evidence>
<accession>A0A9Q1ENA1</accession>
<dbReference type="GO" id="GO:0001750">
    <property type="term" value="C:photoreceptor outer segment"/>
    <property type="evidence" value="ECO:0007669"/>
    <property type="project" value="UniProtKB-SubCell"/>
</dbReference>
<keyword evidence="11" id="KW-0325">Glycoprotein</keyword>
<gene>
    <name evidence="23" type="ORF">SKAU_G00342500</name>
</gene>
<dbReference type="OrthoDB" id="8960773at2759"/>
<keyword evidence="10" id="KW-0675">Receptor</keyword>
<keyword evidence="8" id="KW-0677">Repeat</keyword>
<feature type="transmembrane region" description="Helical" evidence="19">
    <location>
        <begin position="984"/>
        <end position="1007"/>
    </location>
</feature>
<evidence type="ECO:0000256" key="3">
    <source>
        <dbReference type="ARBA" id="ARBA00004593"/>
    </source>
</evidence>
<keyword evidence="19" id="KW-0472">Membrane</keyword>
<reference evidence="23" key="1">
    <citation type="journal article" date="2023" name="Science">
        <title>Genome structures resolve the early diversification of teleost fishes.</title>
        <authorList>
            <person name="Parey E."/>
            <person name="Louis A."/>
            <person name="Montfort J."/>
            <person name="Bouchez O."/>
            <person name="Roques C."/>
            <person name="Iampietro C."/>
            <person name="Lluch J."/>
            <person name="Castinel A."/>
            <person name="Donnadieu C."/>
            <person name="Desvignes T."/>
            <person name="Floi Bucao C."/>
            <person name="Jouanno E."/>
            <person name="Wen M."/>
            <person name="Mejri S."/>
            <person name="Dirks R."/>
            <person name="Jansen H."/>
            <person name="Henkel C."/>
            <person name="Chen W.J."/>
            <person name="Zahm M."/>
            <person name="Cabau C."/>
            <person name="Klopp C."/>
            <person name="Thompson A.W."/>
            <person name="Robinson-Rechavi M."/>
            <person name="Braasch I."/>
            <person name="Lecointre G."/>
            <person name="Bobe J."/>
            <person name="Postlethwait J.H."/>
            <person name="Berthelot C."/>
            <person name="Roest Crollius H."/>
            <person name="Guiguen Y."/>
        </authorList>
    </citation>
    <scope>NUCLEOTIDE SEQUENCE</scope>
    <source>
        <strain evidence="23">WJC10195</strain>
    </source>
</reference>
<keyword evidence="19" id="KW-1133">Transmembrane helix</keyword>
<evidence type="ECO:0000313" key="24">
    <source>
        <dbReference type="Proteomes" id="UP001152622"/>
    </source>
</evidence>
<comment type="caution">
    <text evidence="23">The sequence shown here is derived from an EMBL/GenBank/DDBJ whole genome shotgun (WGS) entry which is preliminary data.</text>
</comment>